<evidence type="ECO:0000256" key="1">
    <source>
        <dbReference type="SAM" id="SignalP"/>
    </source>
</evidence>
<sequence length="34" mass="3868">MLLNIISLILRLFYIVSVTKPSCTHLGCLNCKPY</sequence>
<dbReference type="AlphaFoldDB" id="A0A0E9PQR2"/>
<proteinExistence type="predicted"/>
<accession>A0A0E9PQR2</accession>
<evidence type="ECO:0000313" key="2">
    <source>
        <dbReference type="EMBL" id="JAH06824.1"/>
    </source>
</evidence>
<feature type="signal peptide" evidence="1">
    <location>
        <begin position="1"/>
        <end position="18"/>
    </location>
</feature>
<protein>
    <submittedName>
        <fullName evidence="2">Uncharacterized protein</fullName>
    </submittedName>
</protein>
<organism evidence="2">
    <name type="scientific">Anguilla anguilla</name>
    <name type="common">European freshwater eel</name>
    <name type="synonym">Muraena anguilla</name>
    <dbReference type="NCBI Taxonomy" id="7936"/>
    <lineage>
        <taxon>Eukaryota</taxon>
        <taxon>Metazoa</taxon>
        <taxon>Chordata</taxon>
        <taxon>Craniata</taxon>
        <taxon>Vertebrata</taxon>
        <taxon>Euteleostomi</taxon>
        <taxon>Actinopterygii</taxon>
        <taxon>Neopterygii</taxon>
        <taxon>Teleostei</taxon>
        <taxon>Anguilliformes</taxon>
        <taxon>Anguillidae</taxon>
        <taxon>Anguilla</taxon>
    </lineage>
</organism>
<name>A0A0E9PQR2_ANGAN</name>
<reference evidence="2" key="1">
    <citation type="submission" date="2014-11" db="EMBL/GenBank/DDBJ databases">
        <authorList>
            <person name="Amaro Gonzalez C."/>
        </authorList>
    </citation>
    <scope>NUCLEOTIDE SEQUENCE</scope>
</reference>
<keyword evidence="1" id="KW-0732">Signal</keyword>
<feature type="chain" id="PRO_5002430773" evidence="1">
    <location>
        <begin position="19"/>
        <end position="34"/>
    </location>
</feature>
<reference evidence="2" key="2">
    <citation type="journal article" date="2015" name="Fish Shellfish Immunol.">
        <title>Early steps in the European eel (Anguilla anguilla)-Vibrio vulnificus interaction in the gills: Role of the RtxA13 toxin.</title>
        <authorList>
            <person name="Callol A."/>
            <person name="Pajuelo D."/>
            <person name="Ebbesson L."/>
            <person name="Teles M."/>
            <person name="MacKenzie S."/>
            <person name="Amaro C."/>
        </authorList>
    </citation>
    <scope>NUCLEOTIDE SEQUENCE</scope>
</reference>
<dbReference type="EMBL" id="GBXM01101753">
    <property type="protein sequence ID" value="JAH06824.1"/>
    <property type="molecule type" value="Transcribed_RNA"/>
</dbReference>